<dbReference type="InterPro" id="IPR011711">
    <property type="entry name" value="GntR_C"/>
</dbReference>
<dbReference type="SMART" id="SM00345">
    <property type="entry name" value="HTH_GNTR"/>
    <property type="match status" value="1"/>
</dbReference>
<comment type="caution">
    <text evidence="5">The sequence shown here is derived from an EMBL/GenBank/DDBJ whole genome shotgun (WGS) entry which is preliminary data.</text>
</comment>
<accession>A0A372MFK1</accession>
<evidence type="ECO:0000256" key="3">
    <source>
        <dbReference type="ARBA" id="ARBA00023163"/>
    </source>
</evidence>
<dbReference type="PANTHER" id="PTHR43537">
    <property type="entry name" value="TRANSCRIPTIONAL REGULATOR, GNTR FAMILY"/>
    <property type="match status" value="1"/>
</dbReference>
<reference evidence="6" key="1">
    <citation type="submission" date="2018-08" db="EMBL/GenBank/DDBJ databases">
        <authorList>
            <person name="Grouzdev D.S."/>
            <person name="Krutkina M.S."/>
        </authorList>
    </citation>
    <scope>NUCLEOTIDE SEQUENCE [LARGE SCALE GENOMIC DNA]</scope>
    <source>
        <strain evidence="6">4-11</strain>
    </source>
</reference>
<keyword evidence="1" id="KW-0805">Transcription regulation</keyword>
<dbReference type="PRINTS" id="PR00035">
    <property type="entry name" value="HTHGNTR"/>
</dbReference>
<evidence type="ECO:0000259" key="4">
    <source>
        <dbReference type="PROSITE" id="PS50949"/>
    </source>
</evidence>
<dbReference type="Gene3D" id="1.20.120.530">
    <property type="entry name" value="GntR ligand-binding domain-like"/>
    <property type="match status" value="1"/>
</dbReference>
<evidence type="ECO:0000256" key="1">
    <source>
        <dbReference type="ARBA" id="ARBA00023015"/>
    </source>
</evidence>
<keyword evidence="2" id="KW-0238">DNA-binding</keyword>
<dbReference type="PANTHER" id="PTHR43537:SF5">
    <property type="entry name" value="UXU OPERON TRANSCRIPTIONAL REGULATOR"/>
    <property type="match status" value="1"/>
</dbReference>
<dbReference type="GO" id="GO:0003700">
    <property type="term" value="F:DNA-binding transcription factor activity"/>
    <property type="evidence" value="ECO:0007669"/>
    <property type="project" value="InterPro"/>
</dbReference>
<evidence type="ECO:0000313" key="5">
    <source>
        <dbReference type="EMBL" id="RFU93970.1"/>
    </source>
</evidence>
<dbReference type="Gene3D" id="1.10.10.10">
    <property type="entry name" value="Winged helix-like DNA-binding domain superfamily/Winged helix DNA-binding domain"/>
    <property type="match status" value="1"/>
</dbReference>
<dbReference type="PROSITE" id="PS50949">
    <property type="entry name" value="HTH_GNTR"/>
    <property type="match status" value="1"/>
</dbReference>
<dbReference type="AlphaFoldDB" id="A0A372MFK1"/>
<dbReference type="InterPro" id="IPR036388">
    <property type="entry name" value="WH-like_DNA-bd_sf"/>
</dbReference>
<dbReference type="SUPFAM" id="SSF48008">
    <property type="entry name" value="GntR ligand-binding domain-like"/>
    <property type="match status" value="1"/>
</dbReference>
<dbReference type="GO" id="GO:0003677">
    <property type="term" value="F:DNA binding"/>
    <property type="evidence" value="ECO:0007669"/>
    <property type="project" value="UniProtKB-KW"/>
</dbReference>
<keyword evidence="3" id="KW-0804">Transcription</keyword>
<sequence>MPQQNSTKIVRQEKISSQVYEQLLAQIKSNKWKEGEKLPSENEMRQEFGVSRISIREAMQKLKALGIVETRHGEGSFIRRVTSENYRDMLFPMFMIDKNSLQEILEYRMVMEVGATEIAATRITKEECDALEAIVVRMEQNTQDIKVFAHDDIQFHMAIAKATKNNMLINVALFMQDLMNASMESIVTHLGMRDGRYYHRIILEALRVHNREEAARLMREHVAKTVDRISELAEL</sequence>
<keyword evidence="6" id="KW-1185">Reference proteome</keyword>
<name>A0A372MFK1_9SPIR</name>
<dbReference type="EMBL" id="QUWK01000014">
    <property type="protein sequence ID" value="RFU93970.1"/>
    <property type="molecule type" value="Genomic_DNA"/>
</dbReference>
<dbReference type="Pfam" id="PF07729">
    <property type="entry name" value="FCD"/>
    <property type="match status" value="1"/>
</dbReference>
<dbReference type="InterPro" id="IPR008920">
    <property type="entry name" value="TF_FadR/GntR_C"/>
</dbReference>
<dbReference type="Pfam" id="PF00392">
    <property type="entry name" value="GntR"/>
    <property type="match status" value="1"/>
</dbReference>
<reference evidence="5 6" key="2">
    <citation type="submission" date="2018-09" db="EMBL/GenBank/DDBJ databases">
        <title>Genome of Sphaerochaeta halotolerans strain 4-11.</title>
        <authorList>
            <person name="Nazina T.N."/>
            <person name="Sokolova D.S."/>
        </authorList>
    </citation>
    <scope>NUCLEOTIDE SEQUENCE [LARGE SCALE GENOMIC DNA]</scope>
    <source>
        <strain evidence="5 6">4-11</strain>
    </source>
</reference>
<gene>
    <name evidence="5" type="ORF">DYP60_11890</name>
</gene>
<evidence type="ECO:0000256" key="2">
    <source>
        <dbReference type="ARBA" id="ARBA00023125"/>
    </source>
</evidence>
<dbReference type="RefSeq" id="WP_117331233.1">
    <property type="nucleotide sequence ID" value="NZ_QUWK01000014.1"/>
</dbReference>
<dbReference type="Proteomes" id="UP000264002">
    <property type="component" value="Unassembled WGS sequence"/>
</dbReference>
<organism evidence="5 6">
    <name type="scientific">Sphaerochaeta halotolerans</name>
    <dbReference type="NCBI Taxonomy" id="2293840"/>
    <lineage>
        <taxon>Bacteria</taxon>
        <taxon>Pseudomonadati</taxon>
        <taxon>Spirochaetota</taxon>
        <taxon>Spirochaetia</taxon>
        <taxon>Spirochaetales</taxon>
        <taxon>Sphaerochaetaceae</taxon>
        <taxon>Sphaerochaeta</taxon>
    </lineage>
</organism>
<protein>
    <submittedName>
        <fullName evidence="5">FadR family transcriptional regulator</fullName>
    </submittedName>
</protein>
<dbReference type="SUPFAM" id="SSF46785">
    <property type="entry name" value="Winged helix' DNA-binding domain"/>
    <property type="match status" value="1"/>
</dbReference>
<dbReference type="InterPro" id="IPR036390">
    <property type="entry name" value="WH_DNA-bd_sf"/>
</dbReference>
<proteinExistence type="predicted"/>
<dbReference type="CDD" id="cd07377">
    <property type="entry name" value="WHTH_GntR"/>
    <property type="match status" value="1"/>
</dbReference>
<dbReference type="SMART" id="SM00895">
    <property type="entry name" value="FCD"/>
    <property type="match status" value="1"/>
</dbReference>
<evidence type="ECO:0000313" key="6">
    <source>
        <dbReference type="Proteomes" id="UP000264002"/>
    </source>
</evidence>
<dbReference type="InterPro" id="IPR000524">
    <property type="entry name" value="Tscrpt_reg_HTH_GntR"/>
</dbReference>
<feature type="domain" description="HTH gntR-type" evidence="4">
    <location>
        <begin position="13"/>
        <end position="81"/>
    </location>
</feature>